<evidence type="ECO:0000313" key="6">
    <source>
        <dbReference type="Proteomes" id="UP001152747"/>
    </source>
</evidence>
<keyword evidence="2" id="KW-0804">Transcription</keyword>
<feature type="compositionally biased region" description="Acidic residues" evidence="4">
    <location>
        <begin position="122"/>
        <end position="152"/>
    </location>
</feature>
<evidence type="ECO:0000256" key="4">
    <source>
        <dbReference type="SAM" id="MobiDB-lite"/>
    </source>
</evidence>
<dbReference type="AlphaFoldDB" id="A0A9P1N2H7"/>
<evidence type="ECO:0000256" key="3">
    <source>
        <dbReference type="ARBA" id="ARBA00023242"/>
    </source>
</evidence>
<sequence length="1068" mass="123458">MADDQQPSTSKGDTNEREEIVQLWKHLDETLENKAKSMNLSSLNVKSILHHLIKYPNAVDIMMGIRGESDVPNMRMTRSQRKANDNEKSEDNNMSLLCAPKTFLDLNFDDNDEFDEDYAIEKESEEEEEEYDEEETEGEDDIEEGGETENENETTFLDPYDTLDLEDARNKKHSHENLNDLLIRDDYYNIPIMNTSNHDEKMRNPEYRDFLNAVRNESQDGVTEDDPDDEDYDVQIDDADLALDVDDWYETRHDRAAQIPRYEVERLMMDTILAEKEIPLPKEVVICKETYVEVKKTQKQKDAEVVERLKQLQPTSSCTLFVKNVTFQQSEIEMLKLQLEQHVQLLTQSVVTCYHDKSLFHLKNQAQVMINELDQRYFDSPRGSDSIYNIPNLAGSIETCHDVINITEVEPKYVKWAHNIDGCMGFALRPEIIAVLSRSNAIRFPHLLPNVQPSIQENYIPFLKSENIMLAMALLQFGHLPRKSENTINMDRYSAISQNCLPSRSALKIRNHMKTIRSVGESSSPIHQIIIQAEQGISKMEFPPPNVLIIEGTLENWPPEYQPNWYKTFTQIFKIVGNRIMHIVDSQPKIITTPMKMAIDNANSKFIEVGTLGETPIILEKSHIYNIAKLIMEENREESQLSAPPTPGKQIENGTAEYTEFGMSLDGMSEGGKGNTQSRMSIRPMTPRPGDGEDSQMTTVRDFRIGHGQTDFSHVFMDEDDEMNLPSTSKNLSIDRHAQKRKHADMQSAIHFESDDETNKKWRKRSRVEKEMMGKLGMDDEKLRMTSKILIARKIMEDAKKRMFMHQEKYSKYQKIMMDKTLSEAQKVKNIVEIFRKMPDLMHLILIFTPIENLPEEILKSQLRQTYLNAIEMMIDINCYILGARIKSPTVRQIFKLITKIGEVRNTSLEAAEKMKQLLGHERPLWDRIEKYFYSLVYRDRSKPEDFEFIDLTDDKFLDQFDYEMIDDIDSVLKSSSKDNTTSTIPANLFVKSGQLMANGKNGIVPVEVREFKWSKDDDMKILSAYNQSVISNSKHPIENAAKKVSLTNVDAKSIENRLKYLLSIINV</sequence>
<dbReference type="GO" id="GO:0003712">
    <property type="term" value="F:transcription coregulator activity"/>
    <property type="evidence" value="ECO:0007669"/>
    <property type="project" value="TreeGrafter"/>
</dbReference>
<dbReference type="PANTHER" id="PTHR16088">
    <property type="entry name" value="YY1 ASSOCIATED PROTEIN-RELATED"/>
    <property type="match status" value="1"/>
</dbReference>
<feature type="region of interest" description="Disordered" evidence="4">
    <location>
        <begin position="668"/>
        <end position="696"/>
    </location>
</feature>
<accession>A0A9P1N2H7</accession>
<dbReference type="PANTHER" id="PTHR16088:SF3">
    <property type="entry name" value="GON-4-LIKE PROTEIN"/>
    <property type="match status" value="1"/>
</dbReference>
<dbReference type="Proteomes" id="UP001152747">
    <property type="component" value="Unassembled WGS sequence"/>
</dbReference>
<dbReference type="GO" id="GO:0006355">
    <property type="term" value="P:regulation of DNA-templated transcription"/>
    <property type="evidence" value="ECO:0007669"/>
    <property type="project" value="TreeGrafter"/>
</dbReference>
<reference evidence="5" key="1">
    <citation type="submission" date="2022-11" db="EMBL/GenBank/DDBJ databases">
        <authorList>
            <person name="Kikuchi T."/>
        </authorList>
    </citation>
    <scope>NUCLEOTIDE SEQUENCE</scope>
    <source>
        <strain evidence="5">PS1010</strain>
    </source>
</reference>
<comment type="caution">
    <text evidence="5">The sequence shown here is derived from an EMBL/GenBank/DDBJ whole genome shotgun (WGS) entry which is preliminary data.</text>
</comment>
<gene>
    <name evidence="5" type="ORF">CAMP_LOCUS11642</name>
</gene>
<dbReference type="EMBL" id="CANHGI010000004">
    <property type="protein sequence ID" value="CAI5449005.1"/>
    <property type="molecule type" value="Genomic_DNA"/>
</dbReference>
<dbReference type="InterPro" id="IPR052435">
    <property type="entry name" value="YY1-Transcr_Regul"/>
</dbReference>
<evidence type="ECO:0000256" key="1">
    <source>
        <dbReference type="ARBA" id="ARBA00023015"/>
    </source>
</evidence>
<feature type="region of interest" description="Disordered" evidence="4">
    <location>
        <begin position="122"/>
        <end position="159"/>
    </location>
</feature>
<name>A0A9P1N2H7_9PELO</name>
<proteinExistence type="predicted"/>
<evidence type="ECO:0000313" key="5">
    <source>
        <dbReference type="EMBL" id="CAI5449005.1"/>
    </source>
</evidence>
<dbReference type="OrthoDB" id="6257037at2759"/>
<keyword evidence="6" id="KW-1185">Reference proteome</keyword>
<protein>
    <submittedName>
        <fullName evidence="5">Uncharacterized protein</fullName>
    </submittedName>
</protein>
<dbReference type="GO" id="GO:0005634">
    <property type="term" value="C:nucleus"/>
    <property type="evidence" value="ECO:0007669"/>
    <property type="project" value="TreeGrafter"/>
</dbReference>
<keyword evidence="1" id="KW-0805">Transcription regulation</keyword>
<evidence type="ECO:0000256" key="2">
    <source>
        <dbReference type="ARBA" id="ARBA00023163"/>
    </source>
</evidence>
<keyword evidence="3" id="KW-0539">Nucleus</keyword>
<organism evidence="5 6">
    <name type="scientific">Caenorhabditis angaria</name>
    <dbReference type="NCBI Taxonomy" id="860376"/>
    <lineage>
        <taxon>Eukaryota</taxon>
        <taxon>Metazoa</taxon>
        <taxon>Ecdysozoa</taxon>
        <taxon>Nematoda</taxon>
        <taxon>Chromadorea</taxon>
        <taxon>Rhabditida</taxon>
        <taxon>Rhabditina</taxon>
        <taxon>Rhabditomorpha</taxon>
        <taxon>Rhabditoidea</taxon>
        <taxon>Rhabditidae</taxon>
        <taxon>Peloderinae</taxon>
        <taxon>Caenorhabditis</taxon>
    </lineage>
</organism>